<keyword evidence="9" id="KW-0050">Antiport</keyword>
<keyword evidence="6 9" id="KW-0406">Ion transport</keyword>
<dbReference type="GO" id="GO:0015385">
    <property type="term" value="F:sodium:proton antiporter activity"/>
    <property type="evidence" value="ECO:0007669"/>
    <property type="project" value="InterPro"/>
</dbReference>
<accession>A0A8K1C7V9</accession>
<keyword evidence="8 9" id="KW-0739">Sodium transport</keyword>
<dbReference type="AlphaFoldDB" id="A0A8K1C7V9"/>
<dbReference type="NCBIfam" id="TIGR00840">
    <property type="entry name" value="b_cpa1"/>
    <property type="match status" value="1"/>
</dbReference>
<gene>
    <name evidence="13" type="ORF">Poli38472_003552</name>
</gene>
<name>A0A8K1C7V9_PYTOL</name>
<comment type="subcellular location">
    <subcellularLocation>
        <location evidence="1">Membrane</location>
        <topology evidence="1">Multi-pass membrane protein</topology>
    </subcellularLocation>
</comment>
<comment type="similarity">
    <text evidence="9">Belongs to the monovalent cation:proton antiporter 1 (CPA1) transporter (TC 2.A.36) family.</text>
</comment>
<dbReference type="GO" id="GO:0015386">
    <property type="term" value="F:potassium:proton antiporter activity"/>
    <property type="evidence" value="ECO:0007669"/>
    <property type="project" value="TreeGrafter"/>
</dbReference>
<dbReference type="InterPro" id="IPR006153">
    <property type="entry name" value="Cation/H_exchanger_TM"/>
</dbReference>
<feature type="region of interest" description="Disordered" evidence="10">
    <location>
        <begin position="443"/>
        <end position="467"/>
    </location>
</feature>
<evidence type="ECO:0000313" key="13">
    <source>
        <dbReference type="EMBL" id="TMW57627.1"/>
    </source>
</evidence>
<reference evidence="13" key="1">
    <citation type="submission" date="2019-03" db="EMBL/GenBank/DDBJ databases">
        <title>Long read genome sequence of the mycoparasitic Pythium oligandrum ATCC 38472 isolated from sugarbeet rhizosphere.</title>
        <authorList>
            <person name="Gaulin E."/>
        </authorList>
    </citation>
    <scope>NUCLEOTIDE SEQUENCE</scope>
    <source>
        <strain evidence="13">ATCC 38472_TT</strain>
    </source>
</reference>
<dbReference type="GO" id="GO:0098719">
    <property type="term" value="P:sodium ion import across plasma membrane"/>
    <property type="evidence" value="ECO:0007669"/>
    <property type="project" value="TreeGrafter"/>
</dbReference>
<proteinExistence type="inferred from homology"/>
<dbReference type="PANTHER" id="PTHR10110:SF187">
    <property type="entry name" value="SODIUM_HYDROGEN EXCHANGER"/>
    <property type="match status" value="1"/>
</dbReference>
<feature type="transmembrane region" description="Helical" evidence="11">
    <location>
        <begin position="175"/>
        <end position="194"/>
    </location>
</feature>
<evidence type="ECO:0000256" key="11">
    <source>
        <dbReference type="SAM" id="Phobius"/>
    </source>
</evidence>
<feature type="transmembrane region" description="Helical" evidence="11">
    <location>
        <begin position="374"/>
        <end position="393"/>
    </location>
</feature>
<feature type="transmembrane region" description="Helical" evidence="11">
    <location>
        <begin position="43"/>
        <end position="64"/>
    </location>
</feature>
<dbReference type="Proteomes" id="UP000794436">
    <property type="component" value="Unassembled WGS sequence"/>
</dbReference>
<dbReference type="GO" id="GO:0051453">
    <property type="term" value="P:regulation of intracellular pH"/>
    <property type="evidence" value="ECO:0007669"/>
    <property type="project" value="TreeGrafter"/>
</dbReference>
<dbReference type="OrthoDB" id="196264at2759"/>
<feature type="transmembrane region" description="Helical" evidence="11">
    <location>
        <begin position="334"/>
        <end position="353"/>
    </location>
</feature>
<dbReference type="InterPro" id="IPR004709">
    <property type="entry name" value="NaH_exchanger"/>
</dbReference>
<dbReference type="EMBL" id="SPLM01000144">
    <property type="protein sequence ID" value="TMW57627.1"/>
    <property type="molecule type" value="Genomic_DNA"/>
</dbReference>
<feature type="transmembrane region" description="Helical" evidence="11">
    <location>
        <begin position="274"/>
        <end position="290"/>
    </location>
</feature>
<evidence type="ECO:0000256" key="4">
    <source>
        <dbReference type="ARBA" id="ARBA00022989"/>
    </source>
</evidence>
<comment type="caution">
    <text evidence="13">The sequence shown here is derived from an EMBL/GenBank/DDBJ whole genome shotgun (WGS) entry which is preliminary data.</text>
</comment>
<evidence type="ECO:0000256" key="7">
    <source>
        <dbReference type="ARBA" id="ARBA00023136"/>
    </source>
</evidence>
<keyword evidence="4 11" id="KW-1133">Transmembrane helix</keyword>
<evidence type="ECO:0000256" key="2">
    <source>
        <dbReference type="ARBA" id="ARBA00022448"/>
    </source>
</evidence>
<keyword evidence="5" id="KW-0915">Sodium</keyword>
<feature type="transmembrane region" description="Helical" evidence="11">
    <location>
        <begin position="405"/>
        <end position="430"/>
    </location>
</feature>
<dbReference type="Pfam" id="PF00999">
    <property type="entry name" value="Na_H_Exchanger"/>
    <property type="match status" value="1"/>
</dbReference>
<feature type="transmembrane region" description="Helical" evidence="11">
    <location>
        <begin position="144"/>
        <end position="163"/>
    </location>
</feature>
<keyword evidence="14" id="KW-1185">Reference proteome</keyword>
<dbReference type="PRINTS" id="PR01084">
    <property type="entry name" value="NAHEXCHNGR"/>
</dbReference>
<feature type="transmembrane region" description="Helical" evidence="11">
    <location>
        <begin position="214"/>
        <end position="240"/>
    </location>
</feature>
<evidence type="ECO:0000256" key="9">
    <source>
        <dbReference type="RuleBase" id="RU003722"/>
    </source>
</evidence>
<organism evidence="13 14">
    <name type="scientific">Pythium oligandrum</name>
    <name type="common">Mycoparasitic fungus</name>
    <dbReference type="NCBI Taxonomy" id="41045"/>
    <lineage>
        <taxon>Eukaryota</taxon>
        <taxon>Sar</taxon>
        <taxon>Stramenopiles</taxon>
        <taxon>Oomycota</taxon>
        <taxon>Peronosporomycetes</taxon>
        <taxon>Pythiales</taxon>
        <taxon>Pythiaceae</taxon>
        <taxon>Pythium</taxon>
    </lineage>
</organism>
<sequence>MAPSTEPEMQQQWAGSELFLCALLQLLLVHIAYRIDRAKGAPYISAAAWAIAFGAAFGFILSLMSRKRACQAGLDSQILFFGLLPPIILEAGFNTQRKGFFSNFMVIALLALVGTIIATTVTGGLLYWIGQVIDSMTPLEPAEALLYGALISAIDPVATLVVLKKSHAPPVLFNLLFGESVINDAASIVIFGLFQNSVLDEDATPLTWRSSALFVLQLVGISIGSVFLAAVICYSSAYFLRHSDPALKQHPTYEISTILLSAYASYVAGQSLQLSGLLAVFFSGVFIRHYHMYNISHASAAAFGHLLSTIAFLAENFIYIYLGASLVAYSDIFAWDWVFIGVSVGVCVVARALNTFPLCMLANVCRTDKIPWRYMVVMWFSGLRGSIAFALALNVRTTGRTDNDAVMRASALVMVILSTVMCGAATGPLLRMLQLARDPLVPPSTHADSPGSLRHSQETTPLLPSEAASDRDAECAWIRTLWVNFDETHLKPIFGGNPRTSSVQNEI</sequence>
<keyword evidence="2 9" id="KW-0813">Transport</keyword>
<dbReference type="InterPro" id="IPR018422">
    <property type="entry name" value="Cation/H_exchanger_CPA1"/>
</dbReference>
<evidence type="ECO:0000256" key="1">
    <source>
        <dbReference type="ARBA" id="ARBA00004141"/>
    </source>
</evidence>
<evidence type="ECO:0000313" key="14">
    <source>
        <dbReference type="Proteomes" id="UP000794436"/>
    </source>
</evidence>
<dbReference type="PANTHER" id="PTHR10110">
    <property type="entry name" value="SODIUM/HYDROGEN EXCHANGER"/>
    <property type="match status" value="1"/>
</dbReference>
<evidence type="ECO:0000256" key="8">
    <source>
        <dbReference type="ARBA" id="ARBA00023201"/>
    </source>
</evidence>
<protein>
    <recommendedName>
        <fullName evidence="9">Sodium/hydrogen exchanger</fullName>
    </recommendedName>
</protein>
<evidence type="ECO:0000256" key="10">
    <source>
        <dbReference type="SAM" id="MobiDB-lite"/>
    </source>
</evidence>
<dbReference type="GO" id="GO:0005886">
    <property type="term" value="C:plasma membrane"/>
    <property type="evidence" value="ECO:0007669"/>
    <property type="project" value="TreeGrafter"/>
</dbReference>
<feature type="transmembrane region" description="Helical" evidence="11">
    <location>
        <begin position="302"/>
        <end position="322"/>
    </location>
</feature>
<evidence type="ECO:0000259" key="12">
    <source>
        <dbReference type="Pfam" id="PF00999"/>
    </source>
</evidence>
<keyword evidence="7 11" id="KW-0472">Membrane</keyword>
<feature type="transmembrane region" description="Helical" evidence="11">
    <location>
        <begin position="105"/>
        <end position="129"/>
    </location>
</feature>
<evidence type="ECO:0000256" key="5">
    <source>
        <dbReference type="ARBA" id="ARBA00023053"/>
    </source>
</evidence>
<dbReference type="Gene3D" id="6.10.140.1330">
    <property type="match status" value="1"/>
</dbReference>
<evidence type="ECO:0000256" key="3">
    <source>
        <dbReference type="ARBA" id="ARBA00022692"/>
    </source>
</evidence>
<feature type="transmembrane region" description="Helical" evidence="11">
    <location>
        <begin position="12"/>
        <end position="31"/>
    </location>
</feature>
<keyword evidence="3 9" id="KW-0812">Transmembrane</keyword>
<feature type="domain" description="Cation/H+ exchanger transmembrane" evidence="12">
    <location>
        <begin position="35"/>
        <end position="431"/>
    </location>
</feature>
<evidence type="ECO:0000256" key="6">
    <source>
        <dbReference type="ARBA" id="ARBA00023065"/>
    </source>
</evidence>